<reference evidence="1" key="3">
    <citation type="submission" date="2019-09" db="EMBL/GenBank/DDBJ databases">
        <title>Co-occurence of chitin degradation, pigmentation and bioactivity in marine Pseudoalteromonas.</title>
        <authorList>
            <person name="Sonnenschein E.C."/>
            <person name="Bech P.K."/>
        </authorList>
    </citation>
    <scope>NUCLEOTIDE SEQUENCE</scope>
    <source>
        <strain evidence="1">S3790</strain>
        <strain evidence="2 3">S3895</strain>
    </source>
</reference>
<dbReference type="EMBL" id="PNBW01000041">
    <property type="protein sequence ID" value="TMO75131.1"/>
    <property type="molecule type" value="Genomic_DNA"/>
</dbReference>
<evidence type="ECO:0008006" key="5">
    <source>
        <dbReference type="Google" id="ProtNLM"/>
    </source>
</evidence>
<evidence type="ECO:0000313" key="2">
    <source>
        <dbReference type="EMBL" id="TMO75131.1"/>
    </source>
</evidence>
<protein>
    <recommendedName>
        <fullName evidence="5">JmjC domain-containing protein</fullName>
    </recommendedName>
</protein>
<dbReference type="RefSeq" id="WP_138676435.1">
    <property type="nucleotide sequence ID" value="NZ_PNBW01000041.1"/>
</dbReference>
<dbReference type="Proteomes" id="UP000307217">
    <property type="component" value="Unassembled WGS sequence"/>
</dbReference>
<keyword evidence="3" id="KW-1185">Reference proteome</keyword>
<name>A0A5S3VD96_9GAMM</name>
<gene>
    <name evidence="1" type="ORF">CWC19_03375</name>
    <name evidence="2" type="ORF">CWC20_08660</name>
</gene>
<dbReference type="EMBL" id="PNBX01000009">
    <property type="protein sequence ID" value="TMO69890.1"/>
    <property type="molecule type" value="Genomic_DNA"/>
</dbReference>
<dbReference type="Proteomes" id="UP000307164">
    <property type="component" value="Unassembled WGS sequence"/>
</dbReference>
<organism evidence="1 4">
    <name type="scientific">Pseudoalteromonas aurantia</name>
    <dbReference type="NCBI Taxonomy" id="43654"/>
    <lineage>
        <taxon>Bacteria</taxon>
        <taxon>Pseudomonadati</taxon>
        <taxon>Pseudomonadota</taxon>
        <taxon>Gammaproteobacteria</taxon>
        <taxon>Alteromonadales</taxon>
        <taxon>Pseudoalteromonadaceae</taxon>
        <taxon>Pseudoalteromonas</taxon>
    </lineage>
</organism>
<reference evidence="3 4" key="1">
    <citation type="submission" date="2018-01" db="EMBL/GenBank/DDBJ databases">
        <authorList>
            <person name="Paulsen S."/>
            <person name="Gram L.K."/>
        </authorList>
    </citation>
    <scope>NUCLEOTIDE SEQUENCE [LARGE SCALE GENOMIC DNA]</scope>
    <source>
        <strain evidence="1 4">S3790</strain>
        <strain evidence="2 3">S3895</strain>
    </source>
</reference>
<evidence type="ECO:0000313" key="4">
    <source>
        <dbReference type="Proteomes" id="UP000307217"/>
    </source>
</evidence>
<dbReference type="InterPro" id="IPR027443">
    <property type="entry name" value="IPNS-like_sf"/>
</dbReference>
<comment type="caution">
    <text evidence="1">The sequence shown here is derived from an EMBL/GenBank/DDBJ whole genome shotgun (WGS) entry which is preliminary data.</text>
</comment>
<sequence>MISQTLTILKDCGLLKFEQSNLYYPTIPELPLLNSFLKDAGLDETVLGIALNITSPHSSMPIHIDTGDLNWSLNVPLMNCDSSRVSFYESKQRPKPFSLPNGVTYLGFEDEKSMVCMDSVSCEDVMIINVKKPHKVVNESDKYRVTLLIRLNSSFSMEDFEEYLSYA</sequence>
<dbReference type="Gene3D" id="2.60.120.330">
    <property type="entry name" value="B-lactam Antibiotic, Isopenicillin N Synthase, Chain"/>
    <property type="match status" value="1"/>
</dbReference>
<accession>A0A5S3VD96</accession>
<reference evidence="4" key="2">
    <citation type="submission" date="2019-06" db="EMBL/GenBank/DDBJ databases">
        <title>Co-occurence of chitin degradation, pigmentation and bioactivity in marine Pseudoalteromonas.</title>
        <authorList>
            <person name="Sonnenschein E.C."/>
            <person name="Bech P.K."/>
        </authorList>
    </citation>
    <scope>NUCLEOTIDE SEQUENCE [LARGE SCALE GENOMIC DNA]</scope>
    <source>
        <strain evidence="4">S3790</strain>
    </source>
</reference>
<evidence type="ECO:0000313" key="1">
    <source>
        <dbReference type="EMBL" id="TMO69890.1"/>
    </source>
</evidence>
<evidence type="ECO:0000313" key="3">
    <source>
        <dbReference type="Proteomes" id="UP000307164"/>
    </source>
</evidence>
<proteinExistence type="predicted"/>
<dbReference type="AlphaFoldDB" id="A0A5S3VD96"/>